<evidence type="ECO:0000256" key="3">
    <source>
        <dbReference type="SAM" id="SignalP"/>
    </source>
</evidence>
<feature type="region of interest" description="Disordered" evidence="2">
    <location>
        <begin position="573"/>
        <end position="627"/>
    </location>
</feature>
<name>A0A6A6WEC0_9PEZI</name>
<keyword evidence="5" id="KW-1185">Reference proteome</keyword>
<feature type="compositionally biased region" description="Low complexity" evidence="2">
    <location>
        <begin position="662"/>
        <end position="677"/>
    </location>
</feature>
<dbReference type="InterPro" id="IPR050282">
    <property type="entry name" value="Cycloisomerase_2"/>
</dbReference>
<dbReference type="Gene3D" id="2.130.10.10">
    <property type="entry name" value="YVTN repeat-like/Quinoprotein amine dehydrogenase"/>
    <property type="match status" value="1"/>
</dbReference>
<accession>A0A6A6WEC0</accession>
<gene>
    <name evidence="4" type="ORF">EJ05DRAFT_483564</name>
</gene>
<protein>
    <submittedName>
        <fullName evidence="4">Putative isomerase YbhE</fullName>
    </submittedName>
</protein>
<feature type="region of interest" description="Disordered" evidence="2">
    <location>
        <begin position="475"/>
        <end position="512"/>
    </location>
</feature>
<dbReference type="EMBL" id="ML996567">
    <property type="protein sequence ID" value="KAF2761168.1"/>
    <property type="molecule type" value="Genomic_DNA"/>
</dbReference>
<keyword evidence="4" id="KW-0413">Isomerase</keyword>
<feature type="compositionally biased region" description="Basic residues" evidence="2">
    <location>
        <begin position="490"/>
        <end position="505"/>
    </location>
</feature>
<feature type="signal peptide" evidence="3">
    <location>
        <begin position="1"/>
        <end position="24"/>
    </location>
</feature>
<dbReference type="Gene3D" id="3.40.140.10">
    <property type="entry name" value="Cytidine Deaminase, domain 2"/>
    <property type="match status" value="1"/>
</dbReference>
<dbReference type="GO" id="GO:0016853">
    <property type="term" value="F:isomerase activity"/>
    <property type="evidence" value="ECO:0007669"/>
    <property type="project" value="UniProtKB-KW"/>
</dbReference>
<evidence type="ECO:0000313" key="5">
    <source>
        <dbReference type="Proteomes" id="UP000799437"/>
    </source>
</evidence>
<dbReference type="GeneID" id="54486320"/>
<dbReference type="InterPro" id="IPR011048">
    <property type="entry name" value="Haem_d1_sf"/>
</dbReference>
<feature type="compositionally biased region" description="Basic and acidic residues" evidence="2">
    <location>
        <begin position="592"/>
        <end position="608"/>
    </location>
</feature>
<dbReference type="OrthoDB" id="9972196at2759"/>
<proteinExistence type="inferred from homology"/>
<evidence type="ECO:0000313" key="4">
    <source>
        <dbReference type="EMBL" id="KAF2761168.1"/>
    </source>
</evidence>
<dbReference type="GO" id="GO:0006139">
    <property type="term" value="P:nucleobase-containing compound metabolic process"/>
    <property type="evidence" value="ECO:0007669"/>
    <property type="project" value="UniProtKB-ARBA"/>
</dbReference>
<dbReference type="Proteomes" id="UP000799437">
    <property type="component" value="Unassembled WGS sequence"/>
</dbReference>
<dbReference type="InterPro" id="IPR019405">
    <property type="entry name" value="Lactonase_7-beta_prop"/>
</dbReference>
<dbReference type="GO" id="GO:0017057">
    <property type="term" value="F:6-phosphogluconolactonase activity"/>
    <property type="evidence" value="ECO:0007669"/>
    <property type="project" value="TreeGrafter"/>
</dbReference>
<reference evidence="4" key="1">
    <citation type="journal article" date="2020" name="Stud. Mycol.">
        <title>101 Dothideomycetes genomes: a test case for predicting lifestyles and emergence of pathogens.</title>
        <authorList>
            <person name="Haridas S."/>
            <person name="Albert R."/>
            <person name="Binder M."/>
            <person name="Bloem J."/>
            <person name="Labutti K."/>
            <person name="Salamov A."/>
            <person name="Andreopoulos B."/>
            <person name="Baker S."/>
            <person name="Barry K."/>
            <person name="Bills G."/>
            <person name="Bluhm B."/>
            <person name="Cannon C."/>
            <person name="Castanera R."/>
            <person name="Culley D."/>
            <person name="Daum C."/>
            <person name="Ezra D."/>
            <person name="Gonzalez J."/>
            <person name="Henrissat B."/>
            <person name="Kuo A."/>
            <person name="Liang C."/>
            <person name="Lipzen A."/>
            <person name="Lutzoni F."/>
            <person name="Magnuson J."/>
            <person name="Mondo S."/>
            <person name="Nolan M."/>
            <person name="Ohm R."/>
            <person name="Pangilinan J."/>
            <person name="Park H.-J."/>
            <person name="Ramirez L."/>
            <person name="Alfaro M."/>
            <person name="Sun H."/>
            <person name="Tritt A."/>
            <person name="Yoshinaga Y."/>
            <person name="Zwiers L.-H."/>
            <person name="Turgeon B."/>
            <person name="Goodwin S."/>
            <person name="Spatafora J."/>
            <person name="Crous P."/>
            <person name="Grigoriev I."/>
        </authorList>
    </citation>
    <scope>NUCLEOTIDE SEQUENCE</scope>
    <source>
        <strain evidence="4">CBS 121739</strain>
    </source>
</reference>
<dbReference type="InterPro" id="IPR016193">
    <property type="entry name" value="Cytidine_deaminase-like"/>
</dbReference>
<dbReference type="Pfam" id="PF10282">
    <property type="entry name" value="Lactonase"/>
    <property type="match status" value="1"/>
</dbReference>
<keyword evidence="3" id="KW-0732">Signal</keyword>
<dbReference type="SUPFAM" id="SSF51004">
    <property type="entry name" value="C-terminal (heme d1) domain of cytochrome cd1-nitrite reductase"/>
    <property type="match status" value="1"/>
</dbReference>
<feature type="chain" id="PRO_5025695475" evidence="3">
    <location>
        <begin position="25"/>
        <end position="790"/>
    </location>
</feature>
<feature type="region of interest" description="Disordered" evidence="2">
    <location>
        <begin position="653"/>
        <end position="677"/>
    </location>
</feature>
<dbReference type="RefSeq" id="XP_033603619.1">
    <property type="nucleotide sequence ID" value="XM_033745266.1"/>
</dbReference>
<dbReference type="AlphaFoldDB" id="A0A6A6WEC0"/>
<comment type="similarity">
    <text evidence="1">Belongs to the cycloisomerase 2 family.</text>
</comment>
<organism evidence="4 5">
    <name type="scientific">Pseudovirgaria hyperparasitica</name>
    <dbReference type="NCBI Taxonomy" id="470096"/>
    <lineage>
        <taxon>Eukaryota</taxon>
        <taxon>Fungi</taxon>
        <taxon>Dikarya</taxon>
        <taxon>Ascomycota</taxon>
        <taxon>Pezizomycotina</taxon>
        <taxon>Dothideomycetes</taxon>
        <taxon>Dothideomycetes incertae sedis</taxon>
        <taxon>Acrospermales</taxon>
        <taxon>Acrospermaceae</taxon>
        <taxon>Pseudovirgaria</taxon>
    </lineage>
</organism>
<dbReference type="PANTHER" id="PTHR30344">
    <property type="entry name" value="6-PHOSPHOGLUCONOLACTONASE-RELATED"/>
    <property type="match status" value="1"/>
</dbReference>
<dbReference type="PANTHER" id="PTHR30344:SF1">
    <property type="entry name" value="6-PHOSPHOGLUCONOLACTONASE"/>
    <property type="match status" value="1"/>
</dbReference>
<evidence type="ECO:0000256" key="1">
    <source>
        <dbReference type="ARBA" id="ARBA00005564"/>
    </source>
</evidence>
<dbReference type="InterPro" id="IPR015943">
    <property type="entry name" value="WD40/YVTN_repeat-like_dom_sf"/>
</dbReference>
<sequence length="790" mass="84898">MLVHMYTLRKAIVLGPLFAACTLGEDLFVSHYAGHVSSLSLQGTSLTETSKVKACGSLPSWLTFEPHTTKTLYCSDEQSDGGHGSLSALSITEDGKLTPQVKVDAPPSGVASTLYGGDSGIGYIAIAHYGSSTVSTFKLPLTAASTTQRTFNYNLSSPGPDPARQDASHPHQVLTDPTGAYIFSPDLGADTVRVYSVEKENGMLSECPGLNVTGGSGPRHAAFWTPPSSYSRISRTRAGTKLFVLNELKNTISAYSVFYPAHGCPSFNKTQELSPYPENKAAPSGAGAGEIHVNGQFIYTSNRNDGSFSGNDSIATWSISPMGDMSFLTLTPSYGSYPRTFSINKAGDKMAIGNQISSNVAIVSRDTETGRLGELVANLRVGPVGTPKKGDGLSSVIWAETRRSNLRRSSIQDPTRNQKLLIEMKTDNYTNLCLEQAASSPLHFRHGCIIVSGGKVLGRGFNDYRPGFNSGVLKSGRTGLSTSMPAATQHKTKSKLSKHKPKPKPNNRGFSMPLSLHAEMAAIHSALATSTANSGRIQCSLKPTFKVPGGSKRKRARAAVLEEFKSRVLKGLHINQSGGNKNGKHKVLVKNENGKEKNSNERSEREVKSSPSGAKILSSLKQQRHNDVRQRVKYPGLHGADLYVARLSNTPASPSCGHDVSEPSAPAKSSRPSSLSSLHDELSDACHISEVSATVTEITVPTPRATCSRPCYRCITYMHSVGIKRVFWTTISGTWTGSKVRDLVDSLDSCSLEDTGHEGDDELGNTGMFVTKHEVLRMRKAMRGEDGVEV</sequence>
<evidence type="ECO:0000256" key="2">
    <source>
        <dbReference type="SAM" id="MobiDB-lite"/>
    </source>
</evidence>
<dbReference type="SUPFAM" id="SSF53927">
    <property type="entry name" value="Cytidine deaminase-like"/>
    <property type="match status" value="1"/>
</dbReference>